<gene>
    <name evidence="2" type="ORF">BST30_00830</name>
</gene>
<dbReference type="Pfam" id="PF00583">
    <property type="entry name" value="Acetyltransf_1"/>
    <property type="match status" value="1"/>
</dbReference>
<proteinExistence type="predicted"/>
<dbReference type="AlphaFoldDB" id="A0A1X0G583"/>
<dbReference type="GO" id="GO:0016747">
    <property type="term" value="F:acyltransferase activity, transferring groups other than amino-acyl groups"/>
    <property type="evidence" value="ECO:0007669"/>
    <property type="project" value="InterPro"/>
</dbReference>
<comment type="caution">
    <text evidence="2">The sequence shown here is derived from an EMBL/GenBank/DDBJ whole genome shotgun (WGS) entry which is preliminary data.</text>
</comment>
<dbReference type="PROSITE" id="PS51186">
    <property type="entry name" value="GNAT"/>
    <property type="match status" value="1"/>
</dbReference>
<sequence length="186" mass="20115">MVMGSQEVGDTVTCQLLDGRLISLRGLDGDDAEAVVALHRDLSDHDRYFRFFTVHPAHLDELVSRLIEPADGRYALGAFDGDRLIGVADYTVCVDRTAADIAVVVAHEDHSHGVGTALLQRLAQIARAHGIVRFVADVLAQNQLMLAVISDLGWPRDRGDCTSIVHLDIALPERIGVSSPAGQEIS</sequence>
<protein>
    <recommendedName>
        <fullName evidence="1">N-acetyltransferase domain-containing protein</fullName>
    </recommendedName>
</protein>
<name>A0A1X0G583_MYCNT</name>
<organism evidence="2 3">
    <name type="scientific">Mycobacterium mantenii</name>
    <dbReference type="NCBI Taxonomy" id="560555"/>
    <lineage>
        <taxon>Bacteria</taxon>
        <taxon>Bacillati</taxon>
        <taxon>Actinomycetota</taxon>
        <taxon>Actinomycetes</taxon>
        <taxon>Mycobacteriales</taxon>
        <taxon>Mycobacteriaceae</taxon>
        <taxon>Mycobacterium</taxon>
        <taxon>Mycobacterium avium complex (MAC)</taxon>
    </lineage>
</organism>
<dbReference type="SUPFAM" id="SSF55729">
    <property type="entry name" value="Acyl-CoA N-acyltransferases (Nat)"/>
    <property type="match status" value="1"/>
</dbReference>
<dbReference type="InterPro" id="IPR016181">
    <property type="entry name" value="Acyl_CoA_acyltransferase"/>
</dbReference>
<dbReference type="STRING" id="560555.BST30_00830"/>
<dbReference type="EMBL" id="MVHW01000001">
    <property type="protein sequence ID" value="ORB09177.1"/>
    <property type="molecule type" value="Genomic_DNA"/>
</dbReference>
<dbReference type="InterPro" id="IPR000182">
    <property type="entry name" value="GNAT_dom"/>
</dbReference>
<evidence type="ECO:0000313" key="3">
    <source>
        <dbReference type="Proteomes" id="UP000192760"/>
    </source>
</evidence>
<accession>A0A1X0G583</accession>
<feature type="domain" description="N-acetyltransferase" evidence="1">
    <location>
        <begin position="22"/>
        <end position="174"/>
    </location>
</feature>
<evidence type="ECO:0000313" key="2">
    <source>
        <dbReference type="EMBL" id="ORB09177.1"/>
    </source>
</evidence>
<dbReference type="Gene3D" id="3.40.630.30">
    <property type="match status" value="1"/>
</dbReference>
<dbReference type="CDD" id="cd04301">
    <property type="entry name" value="NAT_SF"/>
    <property type="match status" value="1"/>
</dbReference>
<reference evidence="2 3" key="1">
    <citation type="submission" date="2017-02" db="EMBL/GenBank/DDBJ databases">
        <title>The new phylogeny of genus Mycobacterium.</title>
        <authorList>
            <person name="Tortoli E."/>
            <person name="Trovato A."/>
            <person name="Cirillo D.M."/>
        </authorList>
    </citation>
    <scope>NUCLEOTIDE SEQUENCE [LARGE SCALE GENOMIC DNA]</scope>
    <source>
        <strain evidence="2 3">DSM 45255</strain>
    </source>
</reference>
<evidence type="ECO:0000259" key="1">
    <source>
        <dbReference type="PROSITE" id="PS51186"/>
    </source>
</evidence>
<dbReference type="Proteomes" id="UP000192760">
    <property type="component" value="Unassembled WGS sequence"/>
</dbReference>